<organism evidence="3 4">
    <name type="scientific">Frankliniella occidentalis</name>
    <name type="common">Western flower thrips</name>
    <name type="synonym">Euthrips occidentalis</name>
    <dbReference type="NCBI Taxonomy" id="133901"/>
    <lineage>
        <taxon>Eukaryota</taxon>
        <taxon>Metazoa</taxon>
        <taxon>Ecdysozoa</taxon>
        <taxon>Arthropoda</taxon>
        <taxon>Hexapoda</taxon>
        <taxon>Insecta</taxon>
        <taxon>Pterygota</taxon>
        <taxon>Neoptera</taxon>
        <taxon>Paraneoptera</taxon>
        <taxon>Thysanoptera</taxon>
        <taxon>Terebrantia</taxon>
        <taxon>Thripoidea</taxon>
        <taxon>Thripidae</taxon>
        <taxon>Frankliniella</taxon>
    </lineage>
</organism>
<keyword evidence="2" id="KW-0732">Signal</keyword>
<feature type="chain" id="PRO_5026724463" evidence="2">
    <location>
        <begin position="19"/>
        <end position="101"/>
    </location>
</feature>
<keyword evidence="1" id="KW-1133">Transmembrane helix</keyword>
<dbReference type="KEGG" id="foc:113211661"/>
<accession>A0A6J1T5I8</accession>
<feature type="signal peptide" evidence="2">
    <location>
        <begin position="1"/>
        <end position="18"/>
    </location>
</feature>
<dbReference type="AlphaFoldDB" id="A0A6J1T5I8"/>
<evidence type="ECO:0000256" key="2">
    <source>
        <dbReference type="SAM" id="SignalP"/>
    </source>
</evidence>
<evidence type="ECO:0000313" key="3">
    <source>
        <dbReference type="Proteomes" id="UP000504606"/>
    </source>
</evidence>
<protein>
    <submittedName>
        <fullName evidence="4">Uncharacterized protein LOC113211661</fullName>
    </submittedName>
</protein>
<dbReference type="GeneID" id="113211661"/>
<sequence>MKLVCVLLAVGCVASAQAAAVSSRETFELVSKGSSFGQCVVEFGKGLVDSVNTTFGFVEFCLAIPLIGIFMAPLIGIFSIVFVPIGYFLDMLTCLGITHEV</sequence>
<gene>
    <name evidence="4" type="primary">LOC113211661</name>
</gene>
<keyword evidence="1" id="KW-0472">Membrane</keyword>
<evidence type="ECO:0000313" key="4">
    <source>
        <dbReference type="RefSeq" id="XP_026285896.1"/>
    </source>
</evidence>
<dbReference type="Proteomes" id="UP000504606">
    <property type="component" value="Unplaced"/>
</dbReference>
<keyword evidence="1" id="KW-0812">Transmembrane</keyword>
<keyword evidence="3" id="KW-1185">Reference proteome</keyword>
<name>A0A6J1T5I8_FRAOC</name>
<dbReference type="RefSeq" id="XP_026285896.1">
    <property type="nucleotide sequence ID" value="XM_026430111.2"/>
</dbReference>
<proteinExistence type="predicted"/>
<evidence type="ECO:0000256" key="1">
    <source>
        <dbReference type="SAM" id="Phobius"/>
    </source>
</evidence>
<feature type="transmembrane region" description="Helical" evidence="1">
    <location>
        <begin position="62"/>
        <end position="89"/>
    </location>
</feature>
<reference evidence="4" key="1">
    <citation type="submission" date="2025-08" db="UniProtKB">
        <authorList>
            <consortium name="RefSeq"/>
        </authorList>
    </citation>
    <scope>IDENTIFICATION</scope>
    <source>
        <tissue evidence="4">Whole organism</tissue>
    </source>
</reference>